<dbReference type="SFLD" id="SFLDG00002">
    <property type="entry name" value="C1.7:_P-type_atpase_like"/>
    <property type="match status" value="1"/>
</dbReference>
<dbReference type="InterPro" id="IPR008250">
    <property type="entry name" value="ATPase_P-typ_transduc_dom_A_sf"/>
</dbReference>
<dbReference type="PANTHER" id="PTHR43079">
    <property type="entry name" value="PROBABLE CADMIUM/ZINC-TRANSPORTING ATPASE HMA1"/>
    <property type="match status" value="1"/>
</dbReference>
<dbReference type="PROSITE" id="PS00154">
    <property type="entry name" value="ATPASE_E1_E2"/>
    <property type="match status" value="1"/>
</dbReference>
<evidence type="ECO:0000256" key="10">
    <source>
        <dbReference type="ARBA" id="ARBA00022842"/>
    </source>
</evidence>
<dbReference type="InterPro" id="IPR027256">
    <property type="entry name" value="P-typ_ATPase_IB"/>
</dbReference>
<gene>
    <name evidence="17" type="ORF">AS033_13810</name>
    <name evidence="18" type="ORF">RSA11_13955</name>
</gene>
<evidence type="ECO:0000256" key="2">
    <source>
        <dbReference type="ARBA" id="ARBA00006024"/>
    </source>
</evidence>
<dbReference type="InterPro" id="IPR018303">
    <property type="entry name" value="ATPase_P-typ_P_site"/>
</dbReference>
<accession>A0A0V8GD74</accession>
<evidence type="ECO:0000256" key="5">
    <source>
        <dbReference type="ARBA" id="ARBA00022553"/>
    </source>
</evidence>
<dbReference type="PRINTS" id="PR00119">
    <property type="entry name" value="CATATPASE"/>
</dbReference>
<dbReference type="OrthoDB" id="9813266at2"/>
<evidence type="ECO:0000256" key="11">
    <source>
        <dbReference type="ARBA" id="ARBA00022967"/>
    </source>
</evidence>
<evidence type="ECO:0000256" key="6">
    <source>
        <dbReference type="ARBA" id="ARBA00022692"/>
    </source>
</evidence>
<evidence type="ECO:0000256" key="13">
    <source>
        <dbReference type="ARBA" id="ARBA00023065"/>
    </source>
</evidence>
<keyword evidence="13" id="KW-0406">Ion transport</keyword>
<dbReference type="Proteomes" id="UP000072605">
    <property type="component" value="Unassembled WGS sequence"/>
</dbReference>
<feature type="transmembrane region" description="Helical" evidence="15">
    <location>
        <begin position="85"/>
        <end position="115"/>
    </location>
</feature>
<dbReference type="InterPro" id="IPR044492">
    <property type="entry name" value="P_typ_ATPase_HD_dom"/>
</dbReference>
<comment type="caution">
    <text evidence="17">The sequence shown here is derived from an EMBL/GenBank/DDBJ whole genome shotgun (WGS) entry which is preliminary data.</text>
</comment>
<comment type="similarity">
    <text evidence="2 15">Belongs to the cation transport ATPase (P-type) (TC 3.A.3) family. Type IB subfamily.</text>
</comment>
<feature type="transmembrane region" description="Helical" evidence="15">
    <location>
        <begin position="48"/>
        <end position="65"/>
    </location>
</feature>
<evidence type="ECO:0000313" key="19">
    <source>
        <dbReference type="Proteomes" id="UP000053797"/>
    </source>
</evidence>
<dbReference type="InterPro" id="IPR023214">
    <property type="entry name" value="HAD_sf"/>
</dbReference>
<evidence type="ECO:0000256" key="7">
    <source>
        <dbReference type="ARBA" id="ARBA00022723"/>
    </source>
</evidence>
<evidence type="ECO:0000313" key="17">
    <source>
        <dbReference type="EMBL" id="KSU48206.1"/>
    </source>
</evidence>
<reference evidence="17 19" key="1">
    <citation type="journal article" date="2015" name="Int. J. Syst. Evol. Microbiol.">
        <title>Exiguobacterium enclense sp. nov., isolated from sediment.</title>
        <authorList>
            <person name="Dastager S.G."/>
            <person name="Mawlankar R."/>
            <person name="Sonalkar V.V."/>
            <person name="Thorat M.N."/>
            <person name="Mual P."/>
            <person name="Verma A."/>
            <person name="Krishnamurthi S."/>
            <person name="Tang S.K."/>
            <person name="Li W.J."/>
        </authorList>
    </citation>
    <scope>NUCLEOTIDE SEQUENCE [LARGE SCALE GENOMIC DNA]</scope>
    <source>
        <strain evidence="17 19">NIO-1109</strain>
    </source>
</reference>
<dbReference type="InterPro" id="IPR036412">
    <property type="entry name" value="HAD-like_sf"/>
</dbReference>
<comment type="subcellular location">
    <subcellularLocation>
        <location evidence="1">Cell membrane</location>
        <topology evidence="1">Multi-pass membrane protein</topology>
    </subcellularLocation>
</comment>
<dbReference type="SUPFAM" id="SSF81665">
    <property type="entry name" value="Calcium ATPase, transmembrane domain M"/>
    <property type="match status" value="1"/>
</dbReference>
<dbReference type="Pfam" id="PF00122">
    <property type="entry name" value="E1-E2_ATPase"/>
    <property type="match status" value="1"/>
</dbReference>
<dbReference type="InterPro" id="IPR051949">
    <property type="entry name" value="Cation_Transport_ATPase"/>
</dbReference>
<keyword evidence="5" id="KW-0597">Phosphoprotein</keyword>
<keyword evidence="7 15" id="KW-0479">Metal-binding</keyword>
<dbReference type="AlphaFoldDB" id="A0A0V8GD74"/>
<feature type="transmembrane region" description="Helical" evidence="15">
    <location>
        <begin position="284"/>
        <end position="310"/>
    </location>
</feature>
<keyword evidence="4 15" id="KW-1003">Cell membrane</keyword>
<keyword evidence="14 15" id="KW-0472">Membrane</keyword>
<dbReference type="FunFam" id="2.70.150.10:FF:000002">
    <property type="entry name" value="Copper-transporting ATPase 1, putative"/>
    <property type="match status" value="1"/>
</dbReference>
<dbReference type="RefSeq" id="WP_058265778.1">
    <property type="nucleotide sequence ID" value="NZ_FMYN01000005.1"/>
</dbReference>
<dbReference type="SUPFAM" id="SSF81653">
    <property type="entry name" value="Calcium ATPase, transduction domain A"/>
    <property type="match status" value="1"/>
</dbReference>
<reference evidence="18 20" key="2">
    <citation type="journal article" date="2016" name="Front. Microbiol.">
        <title>Genomic Resource of Rice Seed Associated Bacteria.</title>
        <authorList>
            <person name="Midha S."/>
            <person name="Bansal K."/>
            <person name="Sharma S."/>
            <person name="Kumar N."/>
            <person name="Patil P.P."/>
            <person name="Chaudhry V."/>
            <person name="Patil P.B."/>
        </authorList>
    </citation>
    <scope>NUCLEOTIDE SEQUENCE [LARGE SCALE GENOMIC DNA]</scope>
    <source>
        <strain evidence="18 20">RSA11</strain>
    </source>
</reference>
<keyword evidence="12 15" id="KW-1133">Transmembrane helix</keyword>
<dbReference type="InterPro" id="IPR023299">
    <property type="entry name" value="ATPase_P-typ_cyto_dom_N"/>
</dbReference>
<dbReference type="GO" id="GO:0016887">
    <property type="term" value="F:ATP hydrolysis activity"/>
    <property type="evidence" value="ECO:0007669"/>
    <property type="project" value="InterPro"/>
</dbReference>
<dbReference type="GO" id="GO:0005886">
    <property type="term" value="C:plasma membrane"/>
    <property type="evidence" value="ECO:0007669"/>
    <property type="project" value="UniProtKB-SubCell"/>
</dbReference>
<keyword evidence="10" id="KW-0460">Magnesium</keyword>
<dbReference type="FunFam" id="3.40.50.1000:FF:000020">
    <property type="entry name" value="Probable cation-transporting P-type ATPase"/>
    <property type="match status" value="1"/>
</dbReference>
<dbReference type="EMBL" id="LDQV01000033">
    <property type="protein sequence ID" value="KTR25664.1"/>
    <property type="molecule type" value="Genomic_DNA"/>
</dbReference>
<dbReference type="Gene3D" id="2.70.150.10">
    <property type="entry name" value="Calcium-transporting ATPase, cytoplasmic transduction domain A"/>
    <property type="match status" value="1"/>
</dbReference>
<feature type="transmembrane region" description="Helical" evidence="15">
    <location>
        <begin position="254"/>
        <end position="272"/>
    </location>
</feature>
<evidence type="ECO:0000256" key="8">
    <source>
        <dbReference type="ARBA" id="ARBA00022741"/>
    </source>
</evidence>
<feature type="transmembrane region" description="Helical" evidence="15">
    <location>
        <begin position="587"/>
        <end position="612"/>
    </location>
</feature>
<dbReference type="NCBIfam" id="TIGR01494">
    <property type="entry name" value="ATPase_P-type"/>
    <property type="match status" value="1"/>
</dbReference>
<dbReference type="InterPro" id="IPR023298">
    <property type="entry name" value="ATPase_P-typ_TM_dom_sf"/>
</dbReference>
<dbReference type="Gene3D" id="3.40.1110.10">
    <property type="entry name" value="Calcium-transporting ATPase, cytoplasmic domain N"/>
    <property type="match status" value="1"/>
</dbReference>
<name>A0A0V8GD74_9BACL</name>
<evidence type="ECO:0000256" key="4">
    <source>
        <dbReference type="ARBA" id="ARBA00022475"/>
    </source>
</evidence>
<dbReference type="Proteomes" id="UP000053797">
    <property type="component" value="Unassembled WGS sequence"/>
</dbReference>
<evidence type="ECO:0000256" key="15">
    <source>
        <dbReference type="RuleBase" id="RU362081"/>
    </source>
</evidence>
<feature type="domain" description="P-type ATPase A" evidence="16">
    <location>
        <begin position="133"/>
        <end position="234"/>
    </location>
</feature>
<dbReference type="NCBIfam" id="TIGR01512">
    <property type="entry name" value="ATPase-IB2_Cd"/>
    <property type="match status" value="1"/>
</dbReference>
<feature type="transmembrane region" description="Helical" evidence="15">
    <location>
        <begin position="25"/>
        <end position="41"/>
    </location>
</feature>
<dbReference type="InterPro" id="IPR001757">
    <property type="entry name" value="P_typ_ATPase"/>
</dbReference>
<dbReference type="PRINTS" id="PR00941">
    <property type="entry name" value="CDATPASE"/>
</dbReference>
<dbReference type="GO" id="GO:0019829">
    <property type="term" value="F:ATPase-coupled monoatomic cation transmembrane transporter activity"/>
    <property type="evidence" value="ECO:0007669"/>
    <property type="project" value="InterPro"/>
</dbReference>
<evidence type="ECO:0000256" key="3">
    <source>
        <dbReference type="ARBA" id="ARBA00022448"/>
    </source>
</evidence>
<evidence type="ECO:0000259" key="16">
    <source>
        <dbReference type="Pfam" id="PF00122"/>
    </source>
</evidence>
<dbReference type="GO" id="GO:0005524">
    <property type="term" value="F:ATP binding"/>
    <property type="evidence" value="ECO:0007669"/>
    <property type="project" value="UniProtKB-UniRule"/>
</dbReference>
<evidence type="ECO:0000256" key="14">
    <source>
        <dbReference type="ARBA" id="ARBA00023136"/>
    </source>
</evidence>
<keyword evidence="11" id="KW-1278">Translocase</keyword>
<sequence>MTTSTTTDVQQRSVFRHAWDEHHELILALFSGILILVAYGLEKFNTASAVYVTLYLSAYVIGGYAKAKEGLTETYQEKTLNVELLMILAAIGAAAIGYWMEGAILIFIFALSGALETYTMNKNERALQSLMSLQPEEATRLNANGQLEVVGVEQLAIGNLVYVRPGERIPVDGVIVRGQAAIEEASITGESIPVEKQTGDTVYNSTVNMNGVLTIEMTKAADESLFQKIIHMVQNAQSEQSPSAQFIERFESRYVKIVLLVVALMMVLPHYVVGWTFETSIYRAMILLVVASPCALVASITPAALSAIAASAKNGVLFKGGAHIETLGQVDTIVFDKTGTLTTGKPVVTESRYAEGMDVRAVQQAVASIEAQSNHPLAQAIVDHLKTDVREPSTFKDVTGYGIEATVDGVTYRIGKRAFHDGLDDPFVAIEQSLKEQGHTIVYVSNGAQIVALYALRDTIRPEAKTAIAALNDLGIATIMLTGDNPVTAAAISREAGLTDFVAECLPEDKVRYIKQYQTEGRTVAMVGDGINDAPALALAHVGIAMGEGTDAALETADVVLMKNDLGRLAYAVHKARKMNRIVKQNITLAIGVILLLIASNLSQFLIMPFAVVGHEGSTILVILNGLRLLQQDALPSLPQRSSEKRLAA</sequence>
<keyword evidence="9 15" id="KW-0067">ATP-binding</keyword>
<evidence type="ECO:0000313" key="18">
    <source>
        <dbReference type="EMBL" id="KTR25664.1"/>
    </source>
</evidence>
<keyword evidence="6 15" id="KW-0812">Transmembrane</keyword>
<dbReference type="Gene3D" id="3.40.50.1000">
    <property type="entry name" value="HAD superfamily/HAD-like"/>
    <property type="match status" value="1"/>
</dbReference>
<protein>
    <submittedName>
        <fullName evidence="17">ATPase</fullName>
    </submittedName>
</protein>
<dbReference type="Pfam" id="PF00702">
    <property type="entry name" value="Hydrolase"/>
    <property type="match status" value="1"/>
</dbReference>
<dbReference type="InterPro" id="IPR059000">
    <property type="entry name" value="ATPase_P-type_domA"/>
</dbReference>
<evidence type="ECO:0000256" key="1">
    <source>
        <dbReference type="ARBA" id="ARBA00004651"/>
    </source>
</evidence>
<dbReference type="EMBL" id="LNQL01000005">
    <property type="protein sequence ID" value="KSU48206.1"/>
    <property type="molecule type" value="Genomic_DNA"/>
</dbReference>
<dbReference type="GO" id="GO:0046872">
    <property type="term" value="F:metal ion binding"/>
    <property type="evidence" value="ECO:0007669"/>
    <property type="project" value="UniProtKB-KW"/>
</dbReference>
<dbReference type="PANTHER" id="PTHR43079:SF1">
    <property type="entry name" value="CADMIUM_ZINC-TRANSPORTING ATPASE HMA1, CHLOROPLASTIC-RELATED"/>
    <property type="match status" value="1"/>
</dbReference>
<dbReference type="SUPFAM" id="SSF56784">
    <property type="entry name" value="HAD-like"/>
    <property type="match status" value="1"/>
</dbReference>
<evidence type="ECO:0000256" key="9">
    <source>
        <dbReference type="ARBA" id="ARBA00022840"/>
    </source>
</evidence>
<dbReference type="PROSITE" id="PS01229">
    <property type="entry name" value="COF_2"/>
    <property type="match status" value="1"/>
</dbReference>
<dbReference type="CDD" id="cd07551">
    <property type="entry name" value="P-type_ATPase_HM_ZosA_PfeT-like"/>
    <property type="match status" value="1"/>
</dbReference>
<dbReference type="SFLD" id="SFLDS00003">
    <property type="entry name" value="Haloacid_Dehalogenase"/>
    <property type="match status" value="1"/>
</dbReference>
<keyword evidence="3" id="KW-0813">Transport</keyword>
<dbReference type="SFLD" id="SFLDF00027">
    <property type="entry name" value="p-type_atpase"/>
    <property type="match status" value="1"/>
</dbReference>
<evidence type="ECO:0000256" key="12">
    <source>
        <dbReference type="ARBA" id="ARBA00022989"/>
    </source>
</evidence>
<organism evidence="17 19">
    <name type="scientific">Exiguobacterium indicum</name>
    <dbReference type="NCBI Taxonomy" id="296995"/>
    <lineage>
        <taxon>Bacteria</taxon>
        <taxon>Bacillati</taxon>
        <taxon>Bacillota</taxon>
        <taxon>Bacilli</taxon>
        <taxon>Bacillales</taxon>
        <taxon>Bacillales Family XII. Incertae Sedis</taxon>
        <taxon>Exiguobacterium</taxon>
    </lineage>
</organism>
<keyword evidence="8 15" id="KW-0547">Nucleotide-binding</keyword>
<evidence type="ECO:0000313" key="20">
    <source>
        <dbReference type="Proteomes" id="UP000072605"/>
    </source>
</evidence>
<proteinExistence type="inferred from homology"/>
<dbReference type="NCBIfam" id="TIGR01525">
    <property type="entry name" value="ATPase-IB_hvy"/>
    <property type="match status" value="1"/>
</dbReference>